<evidence type="ECO:0000313" key="3">
    <source>
        <dbReference type="EMBL" id="PLB33655.1"/>
    </source>
</evidence>
<organism evidence="3 4">
    <name type="scientific">Aspergillus candidus</name>
    <dbReference type="NCBI Taxonomy" id="41067"/>
    <lineage>
        <taxon>Eukaryota</taxon>
        <taxon>Fungi</taxon>
        <taxon>Dikarya</taxon>
        <taxon>Ascomycota</taxon>
        <taxon>Pezizomycotina</taxon>
        <taxon>Eurotiomycetes</taxon>
        <taxon>Eurotiomycetidae</taxon>
        <taxon>Eurotiales</taxon>
        <taxon>Aspergillaceae</taxon>
        <taxon>Aspergillus</taxon>
        <taxon>Aspergillus subgen. Circumdati</taxon>
    </lineage>
</organism>
<dbReference type="InterPro" id="IPR011009">
    <property type="entry name" value="Kinase-like_dom_sf"/>
</dbReference>
<name>A0A2I2EZ54_ASPCN</name>
<dbReference type="InterPro" id="IPR000719">
    <property type="entry name" value="Prot_kinase_dom"/>
</dbReference>
<feature type="domain" description="Protein kinase" evidence="2">
    <location>
        <begin position="77"/>
        <end position="321"/>
    </location>
</feature>
<sequence>MDCPSTELAKPPVPYTKGSTFTAQSHIPPAPTPVTRNCCHNSRSGRKERSQLSPVKRCLKNPPLQGTVGLDSADLKILDLLKVGDGRKSQIFTVRVSGSRFDPELFPETRILVAKVYDPLYFDDQEGVINPFLCVDQHYTHEVHVYQDALRRMQGHLLPRFHGSYSLELPVESSQTRTVRLILLEYVPGISMHQADSQDFTQDWRMRIMNWVISFESLAYKMGVLLTDLRPQNVILLQSPEGTILGSVFLDFGGTLCRRDDPTVRVPDLFLGKYISPLLRWDEAKAMEFIEWIDCDFQGWIHNAYAHTAILITPEMREAYA</sequence>
<evidence type="ECO:0000256" key="1">
    <source>
        <dbReference type="SAM" id="MobiDB-lite"/>
    </source>
</evidence>
<protein>
    <recommendedName>
        <fullName evidence="2">Protein kinase domain-containing protein</fullName>
    </recommendedName>
</protein>
<keyword evidence="4" id="KW-1185">Reference proteome</keyword>
<proteinExistence type="predicted"/>
<dbReference type="SUPFAM" id="SSF56112">
    <property type="entry name" value="Protein kinase-like (PK-like)"/>
    <property type="match status" value="1"/>
</dbReference>
<dbReference type="EMBL" id="KZ559199">
    <property type="protein sequence ID" value="PLB33655.1"/>
    <property type="molecule type" value="Genomic_DNA"/>
</dbReference>
<dbReference type="RefSeq" id="XP_024667667.1">
    <property type="nucleotide sequence ID" value="XM_024818210.1"/>
</dbReference>
<feature type="region of interest" description="Disordered" evidence="1">
    <location>
        <begin position="1"/>
        <end position="53"/>
    </location>
</feature>
<dbReference type="AlphaFoldDB" id="A0A2I2EZ54"/>
<accession>A0A2I2EZ54</accession>
<dbReference type="GO" id="GO:0004672">
    <property type="term" value="F:protein kinase activity"/>
    <property type="evidence" value="ECO:0007669"/>
    <property type="project" value="InterPro"/>
</dbReference>
<dbReference type="GeneID" id="36525370"/>
<reference evidence="3 4" key="1">
    <citation type="submission" date="2017-12" db="EMBL/GenBank/DDBJ databases">
        <authorList>
            <consortium name="DOE Joint Genome Institute"/>
            <person name="Haridas S."/>
            <person name="Kjaerbolling I."/>
            <person name="Vesth T.C."/>
            <person name="Frisvad J.C."/>
            <person name="Nybo J.L."/>
            <person name="Theobald S."/>
            <person name="Kuo A."/>
            <person name="Bowyer P."/>
            <person name="Matsuda Y."/>
            <person name="Mondo S."/>
            <person name="Lyhne E.K."/>
            <person name="Kogle M.E."/>
            <person name="Clum A."/>
            <person name="Lipzen A."/>
            <person name="Salamov A."/>
            <person name="Ngan C.Y."/>
            <person name="Daum C."/>
            <person name="Chiniquy J."/>
            <person name="Barry K."/>
            <person name="LaButti K."/>
            <person name="Simmons B.A."/>
            <person name="Magnuson J.K."/>
            <person name="Mortensen U.H."/>
            <person name="Larsen T.O."/>
            <person name="Grigoriev I.V."/>
            <person name="Baker S.E."/>
            <person name="Andersen M.R."/>
            <person name="Nordberg H.P."/>
            <person name="Cantor M.N."/>
            <person name="Hua S.X."/>
        </authorList>
    </citation>
    <scope>NUCLEOTIDE SEQUENCE [LARGE SCALE GENOMIC DNA]</scope>
    <source>
        <strain evidence="3 4">CBS 102.13</strain>
    </source>
</reference>
<evidence type="ECO:0000313" key="4">
    <source>
        <dbReference type="Proteomes" id="UP000234585"/>
    </source>
</evidence>
<gene>
    <name evidence="3" type="ORF">BDW47DRAFT_134967</name>
</gene>
<dbReference type="PROSITE" id="PS50011">
    <property type="entry name" value="PROTEIN_KINASE_DOM"/>
    <property type="match status" value="1"/>
</dbReference>
<dbReference type="Proteomes" id="UP000234585">
    <property type="component" value="Unassembled WGS sequence"/>
</dbReference>
<dbReference type="OrthoDB" id="4267316at2759"/>
<dbReference type="GO" id="GO:0005524">
    <property type="term" value="F:ATP binding"/>
    <property type="evidence" value="ECO:0007669"/>
    <property type="project" value="InterPro"/>
</dbReference>
<evidence type="ECO:0000259" key="2">
    <source>
        <dbReference type="PROSITE" id="PS50011"/>
    </source>
</evidence>